<dbReference type="GO" id="GO:0006351">
    <property type="term" value="P:DNA-templated transcription"/>
    <property type="evidence" value="ECO:0007669"/>
    <property type="project" value="InterPro"/>
</dbReference>
<evidence type="ECO:0000256" key="2">
    <source>
        <dbReference type="ARBA" id="ARBA00022723"/>
    </source>
</evidence>
<feature type="compositionally biased region" description="Basic and acidic residues" evidence="8">
    <location>
        <begin position="901"/>
        <end position="911"/>
    </location>
</feature>
<dbReference type="Gene3D" id="4.10.240.10">
    <property type="entry name" value="Zn(2)-C6 fungal-type DNA-binding domain"/>
    <property type="match status" value="1"/>
</dbReference>
<feature type="region of interest" description="Disordered" evidence="8">
    <location>
        <begin position="1387"/>
        <end position="1417"/>
    </location>
</feature>
<feature type="domain" description="Zn(2)-C6 fungal-type" evidence="9">
    <location>
        <begin position="42"/>
        <end position="72"/>
    </location>
</feature>
<feature type="compositionally biased region" description="Gly residues" evidence="8">
    <location>
        <begin position="1563"/>
        <end position="1588"/>
    </location>
</feature>
<dbReference type="InterPro" id="IPR036864">
    <property type="entry name" value="Zn2-C6_fun-type_DNA-bd_sf"/>
</dbReference>
<dbReference type="PANTHER" id="PTHR31313:SF78">
    <property type="entry name" value="TRANSCRIPTION FACTOR DOMAIN-CONTAINING PROTEIN"/>
    <property type="match status" value="1"/>
</dbReference>
<dbReference type="PROSITE" id="PS00463">
    <property type="entry name" value="ZN2_CY6_FUNGAL_1"/>
    <property type="match status" value="1"/>
</dbReference>
<dbReference type="InterPro" id="IPR051615">
    <property type="entry name" value="Transcr_Regulatory_Elem"/>
</dbReference>
<comment type="subcellular location">
    <subcellularLocation>
        <location evidence="1">Nucleus</location>
    </subcellularLocation>
</comment>
<protein>
    <recommendedName>
        <fullName evidence="9">Zn(2)-C6 fungal-type domain-containing protein</fullName>
    </recommendedName>
</protein>
<dbReference type="GO" id="GO:0008270">
    <property type="term" value="F:zinc ion binding"/>
    <property type="evidence" value="ECO:0007669"/>
    <property type="project" value="InterPro"/>
</dbReference>
<organism evidence="10 11">
    <name type="scientific">Tilletia walkeri</name>
    <dbReference type="NCBI Taxonomy" id="117179"/>
    <lineage>
        <taxon>Eukaryota</taxon>
        <taxon>Fungi</taxon>
        <taxon>Dikarya</taxon>
        <taxon>Basidiomycota</taxon>
        <taxon>Ustilaginomycotina</taxon>
        <taxon>Exobasidiomycetes</taxon>
        <taxon>Tilletiales</taxon>
        <taxon>Tilletiaceae</taxon>
        <taxon>Tilletia</taxon>
    </lineage>
</organism>
<feature type="region of interest" description="Disordered" evidence="8">
    <location>
        <begin position="1156"/>
        <end position="1184"/>
    </location>
</feature>
<feature type="compositionally biased region" description="Low complexity" evidence="8">
    <location>
        <begin position="16"/>
        <end position="41"/>
    </location>
</feature>
<keyword evidence="5" id="KW-0238">DNA-binding</keyword>
<feature type="compositionally biased region" description="Polar residues" evidence="8">
    <location>
        <begin position="355"/>
        <end position="367"/>
    </location>
</feature>
<feature type="compositionally biased region" description="Basic and acidic residues" evidence="8">
    <location>
        <begin position="506"/>
        <end position="517"/>
    </location>
</feature>
<dbReference type="Proteomes" id="UP000078113">
    <property type="component" value="Unassembled WGS sequence"/>
</dbReference>
<dbReference type="EMBL" id="LWDG02000046">
    <property type="protein sequence ID" value="KAE8270535.1"/>
    <property type="molecule type" value="Genomic_DNA"/>
</dbReference>
<keyword evidence="6" id="KW-0804">Transcription</keyword>
<feature type="region of interest" description="Disordered" evidence="8">
    <location>
        <begin position="901"/>
        <end position="932"/>
    </location>
</feature>
<feature type="region of interest" description="Disordered" evidence="8">
    <location>
        <begin position="448"/>
        <end position="574"/>
    </location>
</feature>
<dbReference type="SMART" id="SM00066">
    <property type="entry name" value="GAL4"/>
    <property type="match status" value="1"/>
</dbReference>
<evidence type="ECO:0000256" key="6">
    <source>
        <dbReference type="ARBA" id="ARBA00023163"/>
    </source>
</evidence>
<accession>A0A8X7NEG7</accession>
<evidence type="ECO:0000256" key="3">
    <source>
        <dbReference type="ARBA" id="ARBA00022833"/>
    </source>
</evidence>
<feature type="compositionally biased region" description="Polar residues" evidence="8">
    <location>
        <begin position="1549"/>
        <end position="1558"/>
    </location>
</feature>
<dbReference type="CDD" id="cd12148">
    <property type="entry name" value="fungal_TF_MHR"/>
    <property type="match status" value="1"/>
</dbReference>
<dbReference type="SUPFAM" id="SSF57701">
    <property type="entry name" value="Zn2/Cys6 DNA-binding domain"/>
    <property type="match status" value="1"/>
</dbReference>
<dbReference type="Pfam" id="PF04082">
    <property type="entry name" value="Fungal_trans"/>
    <property type="match status" value="1"/>
</dbReference>
<feature type="region of interest" description="Disordered" evidence="8">
    <location>
        <begin position="333"/>
        <end position="432"/>
    </location>
</feature>
<dbReference type="SMART" id="SM00906">
    <property type="entry name" value="Fungal_trans"/>
    <property type="match status" value="1"/>
</dbReference>
<evidence type="ECO:0000256" key="4">
    <source>
        <dbReference type="ARBA" id="ARBA00023015"/>
    </source>
</evidence>
<feature type="region of interest" description="Disordered" evidence="8">
    <location>
        <begin position="1456"/>
        <end position="1522"/>
    </location>
</feature>
<feature type="region of interest" description="Disordered" evidence="8">
    <location>
        <begin position="159"/>
        <end position="296"/>
    </location>
</feature>
<proteinExistence type="predicted"/>
<dbReference type="Pfam" id="PF00172">
    <property type="entry name" value="Zn_clus"/>
    <property type="match status" value="1"/>
</dbReference>
<feature type="compositionally biased region" description="Polar residues" evidence="8">
    <location>
        <begin position="1"/>
        <end position="10"/>
    </location>
</feature>
<reference evidence="10" key="2">
    <citation type="journal article" date="2019" name="IMA Fungus">
        <title>Genome sequencing and comparison of five Tilletia species to identify candidate genes for the detection of regulated species infecting wheat.</title>
        <authorList>
            <person name="Nguyen H.D.T."/>
            <person name="Sultana T."/>
            <person name="Kesanakurti P."/>
            <person name="Hambleton S."/>
        </authorList>
    </citation>
    <scope>NUCLEOTIDE SEQUENCE</scope>
    <source>
        <strain evidence="10">DAOMC 236422</strain>
    </source>
</reference>
<dbReference type="PANTHER" id="PTHR31313">
    <property type="entry name" value="TY1 ENHANCER ACTIVATOR"/>
    <property type="match status" value="1"/>
</dbReference>
<evidence type="ECO:0000256" key="8">
    <source>
        <dbReference type="SAM" id="MobiDB-lite"/>
    </source>
</evidence>
<name>A0A8X7NEG7_9BASI</name>
<dbReference type="InterPro" id="IPR001138">
    <property type="entry name" value="Zn2Cys6_DnaBD"/>
</dbReference>
<gene>
    <name evidence="10" type="ORF">A4X09_0g1804</name>
</gene>
<sequence>MAGHKTSASQDGLPLPSTTSSDGSTPGATHTGAGTGPRTARACTQCSVKKRRCDGGQPICSVCSALGIQCSYNTNPLRRGPPKGFRADPQTSAKARLMRKLETTIRDLVAQFGKEQAAREVVRVSLERGIDGALMDLAKAEPGVEGGAGLGGANVASGSGGYGGTEHDSEYEGGRSPKRARTDGPAGGLAHVPLHQHPTFGHSQRHEQYPGSAGGTPQTQHIALRPAGTASYGHAGRNSGPPYPLSHPHPHQHQHQHQTQHPHPHPLAHLAHEASMLRRAQSSAPQPGPHHIPPYHVKSQEEDDEFLGVTERGDLVHRGSSSGIGLLNRTHTQIQQHGQQVPYSMTPFHGGGPDRSSQYVSSPGSDRTSGHGPGRVSLPPISTIHGGPHQLTGASPMGMSGTVPLPLPPGPGYHTHHAHPAGSGPSAGTAYPSPAGYPTFPLYANSARSSPAPYDERGRAAFGGPVAQLRPLSTDRMRERSPPSIHHDVGSSGMSYGGPHGLPENRPYRRLKDEHRMSSLSPAHQGPSGLGPSLSPRRRWSERSDDERGRARPEEARSFANEQVPGAVPGKEGLPRVDLTQEEKSLLFKYYYSDFHPFWPVLFKPALDAIPMDQLPDRLDEVLLYAIWTMGSAVMPNIQHETKQTENGQEDQKGTDAADDSFRSSHDGGNRTHSDSERATIARLRSLTPTFFACAEAHLFASRLRPTVSTIQCLFLLSLYSHGCGELSRAWVYSGLACAMLLDLGLHRWPIHRIELLHESAERETRTRLIWCVYILDKVLSAEMGRPVILRATDCDAPFLSEVEADELEPWSGSVPGSPNDAIAGETTQYIHAPSCLNWGIRLFQIVEKILSSVHAFRRKAQLRRNANAHHILVEIDKELDRWKAALPGWLSLERLENTRKAGEAKDREQRQAQGLAPGSMEGGPDGSRTQASPFLRSRPLPSFFLLHLWYFTSTLLLHRPFIPQDEGALLSEVLANESHRKCTEAANTICDLVESSSTPVDRLSTDLAYCIFTAAVLQLFNARLADTEIASAARRRLNLCRQWLKQLSETWPAASAHRQLLDGFSMVGQGAMEDTEVQLGLEAAAVAVVADADAAAAASALGNVGGNGMDSTQDGMATAHPSGPVHAEEPGMLNLGDSVSAANAHSVVAVPSAGLRPLDQHSGSQLRNPANGGTGAGSNTSPSILAMPGSGRLLMFNGSGSSPLNIPVSSISRSPFFSHNTGKNLPAMGGNMFLLDGGGSALGTASGPVTAQQRAQMAQYQAYMASFQSRYANTMAGGGGGPGGVVGPGGVGVSGPNSSSLILNDSFGNAGNGVGSAMPMSSVGTWMVPNTSMLSMNSNHNGGMGGQQLAAPQAPAPKVPLTKPTLPIVGAENEIMTPMRLVHADAQAHAQGAPRDVDFGGLGGEGSGMDSSASMTMPSVTADAPVGLWDIENFFWNERSAGATSGNFTYMSNNLPEPALEQTGPGVGGPARDGSTVVAYEGRSTPSTVSQQSHPLPSNGNSNIGAAASGPNRLPSSSGAYVSHGFTTSGSGGPAASFHQLYNQVHSRKMSNNSTGLHQGHDGNGGTAGPDGTGPTTGMGGGPGPGHGPTHSAGIPPTDGLSMLADVTAGGGGLDRSAVAVAGPGGTGANSSGGPISTHSAGPMTARLSTDSLPAAGTPMLGVQPSRRMTPLVGSGNPPSGGFTYNPGNGMGTPSFGGTGNTPLFNIGMGLGMSSSGSNLGMGGGGGMGSTHGNSIISLSPFGFSMTPDPVVWDALALLELPPSFAKV</sequence>
<comment type="caution">
    <text evidence="10">The sequence shown here is derived from an EMBL/GenBank/DDBJ whole genome shotgun (WGS) entry which is preliminary data.</text>
</comment>
<feature type="compositionally biased region" description="Basic and acidic residues" evidence="8">
    <location>
        <begin position="165"/>
        <end position="175"/>
    </location>
</feature>
<keyword evidence="2" id="KW-0479">Metal-binding</keyword>
<evidence type="ECO:0000313" key="10">
    <source>
        <dbReference type="EMBL" id="KAE8270535.1"/>
    </source>
</evidence>
<evidence type="ECO:0000256" key="5">
    <source>
        <dbReference type="ARBA" id="ARBA00023125"/>
    </source>
</evidence>
<keyword evidence="4" id="KW-0805">Transcription regulation</keyword>
<feature type="region of interest" description="Disordered" evidence="8">
    <location>
        <begin position="1"/>
        <end position="41"/>
    </location>
</feature>
<dbReference type="CDD" id="cd00067">
    <property type="entry name" value="GAL4"/>
    <property type="match status" value="1"/>
</dbReference>
<evidence type="ECO:0000259" key="9">
    <source>
        <dbReference type="PROSITE" id="PS50048"/>
    </source>
</evidence>
<feature type="compositionally biased region" description="Polar residues" evidence="8">
    <location>
        <begin position="1485"/>
        <end position="1505"/>
    </location>
</feature>
<evidence type="ECO:0000256" key="7">
    <source>
        <dbReference type="ARBA" id="ARBA00023242"/>
    </source>
</evidence>
<dbReference type="GO" id="GO:0000981">
    <property type="term" value="F:DNA-binding transcription factor activity, RNA polymerase II-specific"/>
    <property type="evidence" value="ECO:0007669"/>
    <property type="project" value="InterPro"/>
</dbReference>
<dbReference type="GO" id="GO:0005634">
    <property type="term" value="C:nucleus"/>
    <property type="evidence" value="ECO:0007669"/>
    <property type="project" value="UniProtKB-SubCell"/>
</dbReference>
<keyword evidence="11" id="KW-1185">Reference proteome</keyword>
<keyword evidence="3" id="KW-0862">Zinc</keyword>
<dbReference type="PROSITE" id="PS50048">
    <property type="entry name" value="ZN2_CY6_FUNGAL_2"/>
    <property type="match status" value="1"/>
</dbReference>
<dbReference type="GO" id="GO:0003677">
    <property type="term" value="F:DNA binding"/>
    <property type="evidence" value="ECO:0007669"/>
    <property type="project" value="UniProtKB-KW"/>
</dbReference>
<keyword evidence="7" id="KW-0539">Nucleus</keyword>
<feature type="region of interest" description="Disordered" evidence="8">
    <location>
        <begin position="642"/>
        <end position="676"/>
    </location>
</feature>
<reference evidence="10" key="1">
    <citation type="submission" date="2016-04" db="EMBL/GenBank/DDBJ databases">
        <authorList>
            <person name="Nguyen H.D."/>
            <person name="Samba Siva P."/>
            <person name="Cullis J."/>
            <person name="Levesque C.A."/>
            <person name="Hambleton S."/>
        </authorList>
    </citation>
    <scope>NUCLEOTIDE SEQUENCE</scope>
    <source>
        <strain evidence="10">DAOMC 236422</strain>
    </source>
</reference>
<feature type="compositionally biased region" description="Basic and acidic residues" evidence="8">
    <location>
        <begin position="473"/>
        <end position="489"/>
    </location>
</feature>
<feature type="compositionally biased region" description="Basic residues" evidence="8">
    <location>
        <begin position="248"/>
        <end position="266"/>
    </location>
</feature>
<evidence type="ECO:0000313" key="11">
    <source>
        <dbReference type="Proteomes" id="UP000078113"/>
    </source>
</evidence>
<dbReference type="InterPro" id="IPR007219">
    <property type="entry name" value="XnlR_reg_dom"/>
</dbReference>
<feature type="region of interest" description="Disordered" evidence="8">
    <location>
        <begin position="1549"/>
        <end position="1642"/>
    </location>
</feature>
<feature type="compositionally biased region" description="Polar residues" evidence="8">
    <location>
        <begin position="333"/>
        <end position="343"/>
    </location>
</feature>
<evidence type="ECO:0000256" key="1">
    <source>
        <dbReference type="ARBA" id="ARBA00004123"/>
    </source>
</evidence>
<feature type="compositionally biased region" description="Basic and acidic residues" evidence="8">
    <location>
        <begin position="539"/>
        <end position="557"/>
    </location>
</feature>
<feature type="region of interest" description="Disordered" evidence="8">
    <location>
        <begin position="1110"/>
        <end position="1129"/>
    </location>
</feature>